<gene>
    <name evidence="2" type="ORF">C8Q71DRAFT_727127</name>
</gene>
<dbReference type="Proteomes" id="UP000814176">
    <property type="component" value="Unassembled WGS sequence"/>
</dbReference>
<evidence type="ECO:0008006" key="4">
    <source>
        <dbReference type="Google" id="ProtNLM"/>
    </source>
</evidence>
<organism evidence="2 3">
    <name type="scientific">Rhodofomes roseus</name>
    <dbReference type="NCBI Taxonomy" id="34475"/>
    <lineage>
        <taxon>Eukaryota</taxon>
        <taxon>Fungi</taxon>
        <taxon>Dikarya</taxon>
        <taxon>Basidiomycota</taxon>
        <taxon>Agaricomycotina</taxon>
        <taxon>Agaricomycetes</taxon>
        <taxon>Polyporales</taxon>
        <taxon>Rhodofomes</taxon>
    </lineage>
</organism>
<protein>
    <recommendedName>
        <fullName evidence="4">Zn(2)-C6 fungal-type domain-containing protein</fullName>
    </recommendedName>
</protein>
<evidence type="ECO:0000313" key="2">
    <source>
        <dbReference type="EMBL" id="KAH9830935.1"/>
    </source>
</evidence>
<reference evidence="2 3" key="1">
    <citation type="journal article" date="2021" name="Environ. Microbiol.">
        <title>Gene family expansions and transcriptome signatures uncover fungal adaptations to wood decay.</title>
        <authorList>
            <person name="Hage H."/>
            <person name="Miyauchi S."/>
            <person name="Viragh M."/>
            <person name="Drula E."/>
            <person name="Min B."/>
            <person name="Chaduli D."/>
            <person name="Navarro D."/>
            <person name="Favel A."/>
            <person name="Norest M."/>
            <person name="Lesage-Meessen L."/>
            <person name="Balint B."/>
            <person name="Merenyi Z."/>
            <person name="de Eugenio L."/>
            <person name="Morin E."/>
            <person name="Martinez A.T."/>
            <person name="Baldrian P."/>
            <person name="Stursova M."/>
            <person name="Martinez M.J."/>
            <person name="Novotny C."/>
            <person name="Magnuson J.K."/>
            <person name="Spatafora J.W."/>
            <person name="Maurice S."/>
            <person name="Pangilinan J."/>
            <person name="Andreopoulos W."/>
            <person name="LaButti K."/>
            <person name="Hundley H."/>
            <person name="Na H."/>
            <person name="Kuo A."/>
            <person name="Barry K."/>
            <person name="Lipzen A."/>
            <person name="Henrissat B."/>
            <person name="Riley R."/>
            <person name="Ahrendt S."/>
            <person name="Nagy L.G."/>
            <person name="Grigoriev I.V."/>
            <person name="Martin F."/>
            <person name="Rosso M.N."/>
        </authorList>
    </citation>
    <scope>NUCLEOTIDE SEQUENCE [LARGE SCALE GENOMIC DNA]</scope>
    <source>
        <strain evidence="2 3">CIRM-BRFM 1785</strain>
    </source>
</reference>
<feature type="region of interest" description="Disordered" evidence="1">
    <location>
        <begin position="75"/>
        <end position="134"/>
    </location>
</feature>
<feature type="region of interest" description="Disordered" evidence="1">
    <location>
        <begin position="415"/>
        <end position="455"/>
    </location>
</feature>
<name>A0ABQ8K2I4_9APHY</name>
<accession>A0ABQ8K2I4</accession>
<evidence type="ECO:0000313" key="3">
    <source>
        <dbReference type="Proteomes" id="UP000814176"/>
    </source>
</evidence>
<feature type="compositionally biased region" description="Acidic residues" evidence="1">
    <location>
        <begin position="99"/>
        <end position="112"/>
    </location>
</feature>
<comment type="caution">
    <text evidence="2">The sequence shown here is derived from an EMBL/GenBank/DDBJ whole genome shotgun (WGS) entry which is preliminary data.</text>
</comment>
<dbReference type="EMBL" id="JADCUA010000028">
    <property type="protein sequence ID" value="KAH9830935.1"/>
    <property type="molecule type" value="Genomic_DNA"/>
</dbReference>
<dbReference type="GeneID" id="72002560"/>
<dbReference type="RefSeq" id="XP_047774182.1">
    <property type="nucleotide sequence ID" value="XM_047921828.1"/>
</dbReference>
<evidence type="ECO:0000256" key="1">
    <source>
        <dbReference type="SAM" id="MobiDB-lite"/>
    </source>
</evidence>
<feature type="compositionally biased region" description="Basic and acidic residues" evidence="1">
    <location>
        <begin position="75"/>
        <end position="98"/>
    </location>
</feature>
<proteinExistence type="predicted"/>
<sequence>MQSWHPQTSLEFTKPLTGLLAGWLAHANITCVYMQQPEGFEQKDGEDYGAHVVGDEDHDDCNNNDEVTGCLKDHPYAQHAREANKDSKVEVEVPKDSEDNVEEGDELVDSEYNESLTGPKGKGKAQGAKTINNNPVHRACKGRALGMPKHDDPDMYKSTPKWEGDWTLLIPATEKNNEVHTRFIGKWHCKHCKKNLAECIISSLKHQCDACTLGHRSPCEIMGRYTTGNKMDDKMRQNTTAPTTSSRGLPLACDNCPRHTKDRPAQACGGVFKRRHVGQPGQGQQHWSCSAKQQGEDTHKVQDEHRHTHLQDVGKIGDSHAKQVHQSRRHAGGQAVIGKDICTPGPLNAKNVKVSQKTSEKKSTHALQPEASETIIINSDSADDQPLCTLVASAASRPDAPEDAMDIDQLQVVEAKGKSRAGNPRQLPEVVPNDSQPDDPVAQRSQHGGDNGLAR</sequence>
<keyword evidence="3" id="KW-1185">Reference proteome</keyword>